<dbReference type="AlphaFoldDB" id="A0A9P6D6F5"/>
<dbReference type="InterPro" id="IPR050309">
    <property type="entry name" value="Type-B_Carboxylest/Lipase"/>
</dbReference>
<organism evidence="2 3">
    <name type="scientific">Pleurotus eryngii</name>
    <name type="common">Boletus of the steppes</name>
    <dbReference type="NCBI Taxonomy" id="5323"/>
    <lineage>
        <taxon>Eukaryota</taxon>
        <taxon>Fungi</taxon>
        <taxon>Dikarya</taxon>
        <taxon>Basidiomycota</taxon>
        <taxon>Agaricomycotina</taxon>
        <taxon>Agaricomycetes</taxon>
        <taxon>Agaricomycetidae</taxon>
        <taxon>Agaricales</taxon>
        <taxon>Pleurotineae</taxon>
        <taxon>Pleurotaceae</taxon>
        <taxon>Pleurotus</taxon>
    </lineage>
</organism>
<protein>
    <submittedName>
        <fullName evidence="2">Alpha/beta-hydrolase</fullName>
    </submittedName>
</protein>
<evidence type="ECO:0000313" key="3">
    <source>
        <dbReference type="Proteomes" id="UP000807025"/>
    </source>
</evidence>
<feature type="domain" description="Carboxylesterase type B" evidence="1">
    <location>
        <begin position="92"/>
        <end position="205"/>
    </location>
</feature>
<dbReference type="Pfam" id="PF00135">
    <property type="entry name" value="COesterase"/>
    <property type="match status" value="1"/>
</dbReference>
<dbReference type="PANTHER" id="PTHR11559">
    <property type="entry name" value="CARBOXYLESTERASE"/>
    <property type="match status" value="1"/>
</dbReference>
<dbReference type="Gene3D" id="3.40.50.1820">
    <property type="entry name" value="alpha/beta hydrolase"/>
    <property type="match status" value="1"/>
</dbReference>
<name>A0A9P6D6F5_PLEER</name>
<reference evidence="2" key="1">
    <citation type="submission" date="2020-11" db="EMBL/GenBank/DDBJ databases">
        <authorList>
            <consortium name="DOE Joint Genome Institute"/>
            <person name="Ahrendt S."/>
            <person name="Riley R."/>
            <person name="Andreopoulos W."/>
            <person name="Labutti K."/>
            <person name="Pangilinan J."/>
            <person name="Ruiz-Duenas F.J."/>
            <person name="Barrasa J.M."/>
            <person name="Sanchez-Garcia M."/>
            <person name="Camarero S."/>
            <person name="Miyauchi S."/>
            <person name="Serrano A."/>
            <person name="Linde D."/>
            <person name="Babiker R."/>
            <person name="Drula E."/>
            <person name="Ayuso-Fernandez I."/>
            <person name="Pacheco R."/>
            <person name="Padilla G."/>
            <person name="Ferreira P."/>
            <person name="Barriuso J."/>
            <person name="Kellner H."/>
            <person name="Castanera R."/>
            <person name="Alfaro M."/>
            <person name="Ramirez L."/>
            <person name="Pisabarro A.G."/>
            <person name="Kuo A."/>
            <person name="Tritt A."/>
            <person name="Lipzen A."/>
            <person name="He G."/>
            <person name="Yan M."/>
            <person name="Ng V."/>
            <person name="Cullen D."/>
            <person name="Martin F."/>
            <person name="Rosso M.-N."/>
            <person name="Henrissat B."/>
            <person name="Hibbett D."/>
            <person name="Martinez A.T."/>
            <person name="Grigoriev I.V."/>
        </authorList>
    </citation>
    <scope>NUCLEOTIDE SEQUENCE</scope>
    <source>
        <strain evidence="2">ATCC 90797</strain>
    </source>
</reference>
<accession>A0A9P6D6F5</accession>
<sequence>MAQLSSALAQLRQLIQANPTLAEHGEKVLSKPANPSCYLLYKSIIAGSLEILFVRGLQWLGCAPASFVVQVVSEAAATQSSVLPTLMSPLGPVINLGFAAFSGNNTSPAGQPHLMVAFFENIPYTQPPVGNLCFRPLKPLDKTIRNPAHVPISNPWDWGASCIQQPAQVGIGSEDHLKLNIWKPSGASETSGLPVIVYFHGGAIFNEGFMISMMLHWSGFRETSIDEVMIAGGSAGAVSMVMKMVAFSRSKVLIFKCAIMQSIGFGPTPTSVQVKDTFSMHGCMD</sequence>
<dbReference type="EMBL" id="MU154571">
    <property type="protein sequence ID" value="KAF9494571.1"/>
    <property type="molecule type" value="Genomic_DNA"/>
</dbReference>
<proteinExistence type="predicted"/>
<comment type="caution">
    <text evidence="2">The sequence shown here is derived from an EMBL/GenBank/DDBJ whole genome shotgun (WGS) entry which is preliminary data.</text>
</comment>
<dbReference type="SUPFAM" id="SSF53474">
    <property type="entry name" value="alpha/beta-Hydrolases"/>
    <property type="match status" value="1"/>
</dbReference>
<evidence type="ECO:0000259" key="1">
    <source>
        <dbReference type="Pfam" id="PF00135"/>
    </source>
</evidence>
<dbReference type="InterPro" id="IPR002018">
    <property type="entry name" value="CarbesteraseB"/>
</dbReference>
<dbReference type="Proteomes" id="UP000807025">
    <property type="component" value="Unassembled WGS sequence"/>
</dbReference>
<gene>
    <name evidence="2" type="ORF">BDN71DRAFT_1431648</name>
</gene>
<dbReference type="OrthoDB" id="408631at2759"/>
<keyword evidence="3" id="KW-1185">Reference proteome</keyword>
<evidence type="ECO:0000313" key="2">
    <source>
        <dbReference type="EMBL" id="KAF9494571.1"/>
    </source>
</evidence>
<dbReference type="InterPro" id="IPR029058">
    <property type="entry name" value="AB_hydrolase_fold"/>
</dbReference>